<accession>A0A821XEU5</accession>
<protein>
    <submittedName>
        <fullName evidence="2">Uncharacterized protein</fullName>
    </submittedName>
</protein>
<reference evidence="2" key="1">
    <citation type="submission" date="2021-02" db="EMBL/GenBank/DDBJ databases">
        <authorList>
            <person name="Nowell W R."/>
        </authorList>
    </citation>
    <scope>NUCLEOTIDE SEQUENCE</scope>
</reference>
<proteinExistence type="predicted"/>
<keyword evidence="3" id="KW-1185">Reference proteome</keyword>
<dbReference type="AlphaFoldDB" id="A0A821XEU5"/>
<evidence type="ECO:0000313" key="1">
    <source>
        <dbReference type="EMBL" id="CAF4940503.1"/>
    </source>
</evidence>
<name>A0A821XEU5_9BILA</name>
<dbReference type="Proteomes" id="UP000663873">
    <property type="component" value="Unassembled WGS sequence"/>
</dbReference>
<feature type="non-terminal residue" evidence="2">
    <location>
        <position position="1"/>
    </location>
</feature>
<dbReference type="EMBL" id="CAJOBP010089396">
    <property type="protein sequence ID" value="CAF4941727.1"/>
    <property type="molecule type" value="Genomic_DNA"/>
</dbReference>
<sequence length="47" mass="5241">CLKKKQLIKHFHFLAISPASETQIAIGAFFSLHNPPASHGGGRLREW</sequence>
<comment type="caution">
    <text evidence="2">The sequence shown here is derived from an EMBL/GenBank/DDBJ whole genome shotgun (WGS) entry which is preliminary data.</text>
</comment>
<gene>
    <name evidence="1" type="ORF">UJA718_LOCUS47297</name>
    <name evidence="2" type="ORF">UJA718_LOCUS47354</name>
</gene>
<organism evidence="2 3">
    <name type="scientific">Rotaria socialis</name>
    <dbReference type="NCBI Taxonomy" id="392032"/>
    <lineage>
        <taxon>Eukaryota</taxon>
        <taxon>Metazoa</taxon>
        <taxon>Spiralia</taxon>
        <taxon>Gnathifera</taxon>
        <taxon>Rotifera</taxon>
        <taxon>Eurotatoria</taxon>
        <taxon>Bdelloidea</taxon>
        <taxon>Philodinida</taxon>
        <taxon>Philodinidae</taxon>
        <taxon>Rotaria</taxon>
    </lineage>
</organism>
<dbReference type="EMBL" id="CAJOBP010088968">
    <property type="protein sequence ID" value="CAF4940503.1"/>
    <property type="molecule type" value="Genomic_DNA"/>
</dbReference>
<evidence type="ECO:0000313" key="3">
    <source>
        <dbReference type="Proteomes" id="UP000663873"/>
    </source>
</evidence>
<evidence type="ECO:0000313" key="2">
    <source>
        <dbReference type="EMBL" id="CAF4941727.1"/>
    </source>
</evidence>